<feature type="compositionally biased region" description="Low complexity" evidence="7">
    <location>
        <begin position="157"/>
        <end position="214"/>
    </location>
</feature>
<dbReference type="InterPro" id="IPR026585">
    <property type="entry name" value="GlgE"/>
</dbReference>
<comment type="subunit">
    <text evidence="1 6">Homodimer.</text>
</comment>
<feature type="region of interest" description="Disordered" evidence="7">
    <location>
        <begin position="550"/>
        <end position="575"/>
    </location>
</feature>
<evidence type="ECO:0000256" key="6">
    <source>
        <dbReference type="HAMAP-Rule" id="MF_02124"/>
    </source>
</evidence>
<dbReference type="GO" id="GO:0004553">
    <property type="term" value="F:hydrolase activity, hydrolyzing O-glycosyl compounds"/>
    <property type="evidence" value="ECO:0007669"/>
    <property type="project" value="InterPro"/>
</dbReference>
<feature type="compositionally biased region" description="Low complexity" evidence="7">
    <location>
        <begin position="11"/>
        <end position="70"/>
    </location>
</feature>
<dbReference type="EC" id="2.4.99.16" evidence="6"/>
<evidence type="ECO:0000256" key="4">
    <source>
        <dbReference type="ARBA" id="ARBA00023277"/>
    </source>
</evidence>
<feature type="active site" description="Nucleophile" evidence="6">
    <location>
        <position position="681"/>
    </location>
</feature>
<dbReference type="SMART" id="SM00642">
    <property type="entry name" value="Aamy"/>
    <property type="match status" value="1"/>
</dbReference>
<dbReference type="Gene3D" id="1.20.58.80">
    <property type="entry name" value="Phosphotransferase system, lactose/cellobiose-type IIA subunit"/>
    <property type="match status" value="1"/>
</dbReference>
<feature type="binding site" evidence="6">
    <location>
        <begin position="820"/>
        <end position="821"/>
    </location>
    <ligand>
        <name>alpha-maltose 1-phosphate</name>
        <dbReference type="ChEBI" id="CHEBI:63576"/>
    </ligand>
</feature>
<reference evidence="10" key="2">
    <citation type="submission" date="2016-10" db="EMBL/GenBank/DDBJ databases">
        <authorList>
            <person name="de Groot N.N."/>
        </authorList>
    </citation>
    <scope>NUCLEOTIDE SEQUENCE [LARGE SCALE GENOMIC DNA]</scope>
    <source>
        <strain evidence="10">DSM 20639</strain>
    </source>
</reference>
<keyword evidence="4 6" id="KW-0119">Carbohydrate metabolism</keyword>
<dbReference type="InterPro" id="IPR013783">
    <property type="entry name" value="Ig-like_fold"/>
</dbReference>
<dbReference type="GO" id="GO:0030979">
    <property type="term" value="P:alpha-glucan biosynthetic process"/>
    <property type="evidence" value="ECO:0007669"/>
    <property type="project" value="UniProtKB-UniRule"/>
</dbReference>
<dbReference type="Gene3D" id="2.60.40.1180">
    <property type="entry name" value="Golgi alpha-mannosidase II"/>
    <property type="match status" value="1"/>
</dbReference>
<dbReference type="Proteomes" id="UP001273799">
    <property type="component" value="Unassembled WGS sequence"/>
</dbReference>
<feature type="compositionally biased region" description="Basic and acidic residues" evidence="7">
    <location>
        <begin position="1"/>
        <end position="10"/>
    </location>
</feature>
<dbReference type="PANTHER" id="PTHR47786">
    <property type="entry name" value="ALPHA-1,4-GLUCAN:MALTOSE-1-PHOSPHATE MALTOSYLTRANSFERASE"/>
    <property type="match status" value="1"/>
</dbReference>
<comment type="function">
    <text evidence="6">Maltosyltransferase that uses maltose 1-phosphate (M1P) as the sugar donor to elongate linear or branched alpha-(1-&gt;4)-glucans. Is involved in a branched alpha-glucan biosynthetic pathway from trehalose, together with TreS, Mak and GlgB.</text>
</comment>
<evidence type="ECO:0000313" key="9">
    <source>
        <dbReference type="EMBL" id="MDY5154065.1"/>
    </source>
</evidence>
<evidence type="ECO:0000256" key="7">
    <source>
        <dbReference type="SAM" id="MobiDB-lite"/>
    </source>
</evidence>
<accession>A0A1G7DI50</accession>
<feature type="binding site" evidence="6">
    <location>
        <position position="682"/>
    </location>
    <ligand>
        <name>alpha-maltose 1-phosphate</name>
        <dbReference type="ChEBI" id="CHEBI:63576"/>
    </ligand>
</feature>
<dbReference type="SUPFAM" id="SSF51445">
    <property type="entry name" value="(Trans)glycosidases"/>
    <property type="match status" value="1"/>
</dbReference>
<comment type="similarity">
    <text evidence="6">Belongs to the glycosyl hydrolase 13 family. GlgE subfamily.</text>
</comment>
<reference evidence="11" key="1">
    <citation type="submission" date="2016-10" db="EMBL/GenBank/DDBJ databases">
        <authorList>
            <person name="Varghese N."/>
        </authorList>
    </citation>
    <scope>NUCLEOTIDE SEQUENCE [LARGE SCALE GENOMIC DNA]</scope>
    <source>
        <strain evidence="11">DSM 20639</strain>
    </source>
</reference>
<sequence length="958" mass="102997">MDASGAKKEPSTTGSAAKGAASPAAKAGDLPQAATAKATTAKTAAAKTAAVKTTATAKAATAKTSTTRPAAAKEADTKPEATQTTARKTAGTRTASAKTAASKSTTTAKKPAATKTATAKTATTKAPATKAPATKTTAKAATTTAAAKSADTKAADTKSTAATTTAATKTTAAKSTTAKTAAAKTTAAKAATAKGATAKAATAKSAAAPAATKTTGRRATAKTTAKATTKTATKATAKTAAKPAAKTAAKPATKTAAKSSTRTAAKTAASPHFGERIQAAAANDPAAPTAPIPAPYAAIGRIPIMDVMPQVQNGSWPAKATEREAFPVQATVWRDGHDLFACEAVLVGPDGTEVQASPMELIRPGLGRYQGWLTPPTTGNYGFFVRSWSDPLATWKHNAEAKLPLDQDVALVFLEAEQLLHRVLERIPEDTPEHTVISDALGVLTLQTVPKEVRYAAATSSAVEDVIRRYPLRDMLTESAVFPLEVDRERALVGSWYEMFPRSVEAWQDDEGEWHSGTLRSAAEDLPRIAGLGFDVVYLTPISPIGLTARKGKNNSLTAQPGEPGSPYAIGSEAGGHDAIHPDLGTFEDFDYFVEQARKEGLEVALDLALQCSPDHPWLKEHPEWFLHRPDGTIAYAENPPKKYQDIYPLNFDDDPEGIYQEIKRVLEVWVSHGVTIFRVDNPHTKPLPFWQRLLAEFRIEHPEVIFLSEAFTAPPMMQGLAAIGFHQSYCYFAWRNEKEEIEEYLLELGRETAHVLRPAFWPTTHDILTPYMQTGGPNAWKIRAILAATGSPTWGIYSGYEFVEDVPRPGFEEMIDNEKYEYRPRDYSQDPHGIQALFARLNKIRREHTALQRLRGININETTNDQVLSFTKHARAEETPDGVADSVIVVLNLDPHNTQEAVLHLDLTPLEVEPRNGAPIIEVTDELTGNTFYWNEEPFVRLDPSAPAHILSVKVLK</sequence>
<feature type="binding site" evidence="6">
    <location>
        <position position="646"/>
    </location>
    <ligand>
        <name>alpha-maltose 1-phosphate</name>
        <dbReference type="ChEBI" id="CHEBI:63576"/>
    </ligand>
</feature>
<keyword evidence="3 6" id="KW-0808">Transferase</keyword>
<feature type="compositionally biased region" description="Low complexity" evidence="7">
    <location>
        <begin position="221"/>
        <end position="270"/>
    </location>
</feature>
<dbReference type="HAMAP" id="MF_02124">
    <property type="entry name" value="GlgE"/>
    <property type="match status" value="1"/>
</dbReference>
<dbReference type="RefSeq" id="WP_256332572.1">
    <property type="nucleotide sequence ID" value="NZ_JAWNFU010000006.1"/>
</dbReference>
<evidence type="ECO:0000256" key="5">
    <source>
        <dbReference type="ARBA" id="ARBA00048735"/>
    </source>
</evidence>
<dbReference type="AlphaFoldDB" id="A0A1G7DI50"/>
<feature type="binding site" evidence="6">
    <location>
        <position position="551"/>
    </location>
    <ligand>
        <name>alpha-maltose 1-phosphate</name>
        <dbReference type="ChEBI" id="CHEBI:63576"/>
    </ligand>
</feature>
<evidence type="ECO:0000256" key="1">
    <source>
        <dbReference type="ARBA" id="ARBA00011738"/>
    </source>
</evidence>
<evidence type="ECO:0000313" key="10">
    <source>
        <dbReference type="EMBL" id="SDE51212.1"/>
    </source>
</evidence>
<dbReference type="Proteomes" id="UP000182744">
    <property type="component" value="Unassembled WGS sequence"/>
</dbReference>
<dbReference type="PANTHER" id="PTHR47786:SF2">
    <property type="entry name" value="GLYCOSYL HYDROLASE FAMILY 13 CATALYTIC DOMAIN-CONTAINING PROTEIN"/>
    <property type="match status" value="1"/>
</dbReference>
<dbReference type="CDD" id="cd11344">
    <property type="entry name" value="AmyAc_GlgE_like"/>
    <property type="match status" value="1"/>
</dbReference>
<dbReference type="GO" id="GO:0016758">
    <property type="term" value="F:hexosyltransferase activity"/>
    <property type="evidence" value="ECO:0007669"/>
    <property type="project" value="UniProtKB-UniRule"/>
</dbReference>
<keyword evidence="2 6" id="KW-0328">Glycosyltransferase</keyword>
<dbReference type="EMBL" id="JAWNFU010000006">
    <property type="protein sequence ID" value="MDY5154065.1"/>
    <property type="molecule type" value="Genomic_DNA"/>
</dbReference>
<dbReference type="Gene3D" id="3.20.20.80">
    <property type="entry name" value="Glycosidases"/>
    <property type="match status" value="1"/>
</dbReference>
<feature type="active site" description="Proton donor" evidence="6">
    <location>
        <position position="710"/>
    </location>
</feature>
<feature type="compositionally biased region" description="Low complexity" evidence="7">
    <location>
        <begin position="84"/>
        <end position="149"/>
    </location>
</feature>
<organism evidence="10 11">
    <name type="scientific">Actinobaculum suis</name>
    <dbReference type="NCBI Taxonomy" id="1657"/>
    <lineage>
        <taxon>Bacteria</taxon>
        <taxon>Bacillati</taxon>
        <taxon>Actinomycetota</taxon>
        <taxon>Actinomycetes</taxon>
        <taxon>Actinomycetales</taxon>
        <taxon>Actinomycetaceae</taxon>
        <taxon>Actinobaculum</taxon>
    </lineage>
</organism>
<comment type="catalytic activity">
    <reaction evidence="5 6">
        <text>alpha-maltose 1-phosphate + [(1-&gt;4)-alpha-D-glucosyl](n) = [(1-&gt;4)-alpha-D-glucosyl](n+2) + phosphate</text>
        <dbReference type="Rhea" id="RHEA:42692"/>
        <dbReference type="Rhea" id="RHEA-COMP:9584"/>
        <dbReference type="Rhea" id="RHEA-COMP:10183"/>
        <dbReference type="ChEBI" id="CHEBI:15444"/>
        <dbReference type="ChEBI" id="CHEBI:43474"/>
        <dbReference type="ChEBI" id="CHEBI:63576"/>
        <dbReference type="EC" id="2.4.99.16"/>
    </reaction>
</comment>
<dbReference type="Gene3D" id="2.60.40.10">
    <property type="entry name" value="Immunoglobulins"/>
    <property type="match status" value="1"/>
</dbReference>
<feature type="site" description="Transition state stabilizer" evidence="6">
    <location>
        <position position="767"/>
    </location>
</feature>
<protein>
    <recommendedName>
        <fullName evidence="6">Alpha-1,4-glucan:maltose-1-phosphate maltosyltransferase</fullName>
        <shortName evidence="6">GMPMT</shortName>
        <ecNumber evidence="6">2.4.99.16</ecNumber>
    </recommendedName>
    <alternativeName>
        <fullName evidence="6">(1-&gt;4)-alpha-D-glucan:maltose-1-phosphate alpha-D-maltosyltransferase</fullName>
    </alternativeName>
</protein>
<keyword evidence="11" id="KW-1185">Reference proteome</keyword>
<dbReference type="EMBL" id="FNAU01000011">
    <property type="protein sequence ID" value="SDE51212.1"/>
    <property type="molecule type" value="Genomic_DNA"/>
</dbReference>
<dbReference type="InterPro" id="IPR013780">
    <property type="entry name" value="Glyco_hydro_b"/>
</dbReference>
<evidence type="ECO:0000256" key="2">
    <source>
        <dbReference type="ARBA" id="ARBA00022676"/>
    </source>
</evidence>
<dbReference type="Pfam" id="PF11896">
    <property type="entry name" value="GlgE_dom_N_S"/>
    <property type="match status" value="1"/>
</dbReference>
<evidence type="ECO:0000259" key="8">
    <source>
        <dbReference type="SMART" id="SM00642"/>
    </source>
</evidence>
<evidence type="ECO:0000256" key="3">
    <source>
        <dbReference type="ARBA" id="ARBA00022679"/>
    </source>
</evidence>
<evidence type="ECO:0000313" key="11">
    <source>
        <dbReference type="Proteomes" id="UP000182744"/>
    </source>
</evidence>
<reference evidence="9" key="3">
    <citation type="submission" date="2023-10" db="EMBL/GenBank/DDBJ databases">
        <title>Whole Genome based description of the genera Actinobaculum and Actinotignum reveals a complex phylogenetic relationship within the species included in the genus Actinotignum.</title>
        <authorList>
            <person name="Jensen C.S."/>
            <person name="Dargis R."/>
            <person name="Kemp M."/>
            <person name="Christensen J.J."/>
        </authorList>
    </citation>
    <scope>NUCLEOTIDE SEQUENCE</scope>
    <source>
        <strain evidence="9">Actinobaculum_suis_CCUG19206T</strain>
    </source>
</reference>
<feature type="domain" description="Glycosyl hydrolase family 13 catalytic" evidence="8">
    <location>
        <begin position="494"/>
        <end position="846"/>
    </location>
</feature>
<name>A0A1G7DI50_9ACTO</name>
<dbReference type="Pfam" id="PF21702">
    <property type="entry name" value="GLGE_C"/>
    <property type="match status" value="1"/>
</dbReference>
<dbReference type="InterPro" id="IPR017853">
    <property type="entry name" value="GH"/>
</dbReference>
<feature type="binding site" evidence="6">
    <location>
        <position position="611"/>
    </location>
    <ligand>
        <name>alpha-maltose 1-phosphate</name>
        <dbReference type="ChEBI" id="CHEBI:63576"/>
    </ligand>
</feature>
<dbReference type="InterPro" id="IPR021828">
    <property type="entry name" value="GlgE_dom_N/S"/>
</dbReference>
<gene>
    <name evidence="6" type="primary">glgE</name>
    <name evidence="9" type="ORF">R6G71_08450</name>
    <name evidence="10" type="ORF">SAMN05421878_11148</name>
</gene>
<dbReference type="InterPro" id="IPR006047">
    <property type="entry name" value="GH13_cat_dom"/>
</dbReference>
<dbReference type="InterPro" id="IPR049171">
    <property type="entry name" value="GLGE_C"/>
</dbReference>
<feature type="region of interest" description="Disordered" evidence="7">
    <location>
        <begin position="1"/>
        <end position="271"/>
    </location>
</feature>
<proteinExistence type="inferred from homology"/>